<accession>A0A3S0ZY04</accession>
<organism evidence="2 3">
    <name type="scientific">Elysia chlorotica</name>
    <name type="common">Eastern emerald elysia</name>
    <name type="synonym">Sea slug</name>
    <dbReference type="NCBI Taxonomy" id="188477"/>
    <lineage>
        <taxon>Eukaryota</taxon>
        <taxon>Metazoa</taxon>
        <taxon>Spiralia</taxon>
        <taxon>Lophotrochozoa</taxon>
        <taxon>Mollusca</taxon>
        <taxon>Gastropoda</taxon>
        <taxon>Heterobranchia</taxon>
        <taxon>Euthyneura</taxon>
        <taxon>Panpulmonata</taxon>
        <taxon>Sacoglossa</taxon>
        <taxon>Placobranchoidea</taxon>
        <taxon>Plakobranchidae</taxon>
        <taxon>Elysia</taxon>
    </lineage>
</organism>
<dbReference type="AlphaFoldDB" id="A0A3S0ZY04"/>
<keyword evidence="3" id="KW-1185">Reference proteome</keyword>
<feature type="region of interest" description="Disordered" evidence="1">
    <location>
        <begin position="1"/>
        <end position="65"/>
    </location>
</feature>
<proteinExistence type="predicted"/>
<name>A0A3S0ZY04_ELYCH</name>
<feature type="compositionally biased region" description="Polar residues" evidence="1">
    <location>
        <begin position="52"/>
        <end position="65"/>
    </location>
</feature>
<sequence>MPLEDPPTNLITTIPTPEPLIEPSMLSASESAPSTGSSDIFPQAKETDRTAGATSDVSSTAPISIITETESSDDSLLVDFSKERSKRDAPLDWGTTADTSLFDVFDSKDENQNPSLDAKFLDLTKIEVVGVESQTSNSGSAHTSSLLWIGCVALGARLLPKLILAVG</sequence>
<protein>
    <submittedName>
        <fullName evidence="2">Uncharacterized protein</fullName>
    </submittedName>
</protein>
<dbReference type="Proteomes" id="UP000271974">
    <property type="component" value="Unassembled WGS sequence"/>
</dbReference>
<evidence type="ECO:0000313" key="2">
    <source>
        <dbReference type="EMBL" id="RUS85854.1"/>
    </source>
</evidence>
<comment type="caution">
    <text evidence="2">The sequence shown here is derived from an EMBL/GenBank/DDBJ whole genome shotgun (WGS) entry which is preliminary data.</text>
</comment>
<gene>
    <name evidence="2" type="ORF">EGW08_006406</name>
</gene>
<feature type="compositionally biased region" description="Low complexity" evidence="1">
    <location>
        <begin position="1"/>
        <end position="38"/>
    </location>
</feature>
<dbReference type="EMBL" id="RQTK01000158">
    <property type="protein sequence ID" value="RUS85854.1"/>
    <property type="molecule type" value="Genomic_DNA"/>
</dbReference>
<evidence type="ECO:0000313" key="3">
    <source>
        <dbReference type="Proteomes" id="UP000271974"/>
    </source>
</evidence>
<reference evidence="2 3" key="1">
    <citation type="submission" date="2019-01" db="EMBL/GenBank/DDBJ databases">
        <title>A draft genome assembly of the solar-powered sea slug Elysia chlorotica.</title>
        <authorList>
            <person name="Cai H."/>
            <person name="Li Q."/>
            <person name="Fang X."/>
            <person name="Li J."/>
            <person name="Curtis N.E."/>
            <person name="Altenburger A."/>
            <person name="Shibata T."/>
            <person name="Feng M."/>
            <person name="Maeda T."/>
            <person name="Schwartz J.A."/>
            <person name="Shigenobu S."/>
            <person name="Lundholm N."/>
            <person name="Nishiyama T."/>
            <person name="Yang H."/>
            <person name="Hasebe M."/>
            <person name="Li S."/>
            <person name="Pierce S.K."/>
            <person name="Wang J."/>
        </authorList>
    </citation>
    <scope>NUCLEOTIDE SEQUENCE [LARGE SCALE GENOMIC DNA]</scope>
    <source>
        <strain evidence="2">EC2010</strain>
        <tissue evidence="2">Whole organism of an adult</tissue>
    </source>
</reference>
<evidence type="ECO:0000256" key="1">
    <source>
        <dbReference type="SAM" id="MobiDB-lite"/>
    </source>
</evidence>